<protein>
    <recommendedName>
        <fullName evidence="4">DUF883 domain-containing protein</fullName>
    </recommendedName>
</protein>
<dbReference type="EMBL" id="JAKLWS010000009">
    <property type="protein sequence ID" value="MCG2588741.1"/>
    <property type="molecule type" value="Genomic_DNA"/>
</dbReference>
<name>A0ABS9KD23_9BACT</name>
<evidence type="ECO:0008006" key="4">
    <source>
        <dbReference type="Google" id="ProtNLM"/>
    </source>
</evidence>
<dbReference type="RefSeq" id="WP_237853635.1">
    <property type="nucleotide sequence ID" value="NZ_JAKLWS010000009.1"/>
</dbReference>
<reference evidence="2" key="2">
    <citation type="submission" date="2024-05" db="EMBL/GenBank/DDBJ databases">
        <title>Rhodohalobacter halophilus gen. nov., sp. nov., a moderately halophilic member of the family Balneolaceae.</title>
        <authorList>
            <person name="Xia J."/>
        </authorList>
    </citation>
    <scope>NUCLEOTIDE SEQUENCE</scope>
    <source>
        <strain evidence="2">WB101</strain>
    </source>
</reference>
<dbReference type="Proteomes" id="UP001165366">
    <property type="component" value="Unassembled WGS sequence"/>
</dbReference>
<proteinExistence type="predicted"/>
<evidence type="ECO:0000256" key="1">
    <source>
        <dbReference type="SAM" id="Coils"/>
    </source>
</evidence>
<feature type="coiled-coil region" evidence="1">
    <location>
        <begin position="6"/>
        <end position="46"/>
    </location>
</feature>
<gene>
    <name evidence="2" type="ORF">L6773_09200</name>
</gene>
<evidence type="ECO:0000313" key="3">
    <source>
        <dbReference type="Proteomes" id="UP001165366"/>
    </source>
</evidence>
<accession>A0ABS9KD23</accession>
<organism evidence="2 3">
    <name type="scientific">Rhodohalobacter sulfatireducens</name>
    <dbReference type="NCBI Taxonomy" id="2911366"/>
    <lineage>
        <taxon>Bacteria</taxon>
        <taxon>Pseudomonadati</taxon>
        <taxon>Balneolota</taxon>
        <taxon>Balneolia</taxon>
        <taxon>Balneolales</taxon>
        <taxon>Balneolaceae</taxon>
        <taxon>Rhodohalobacter</taxon>
    </lineage>
</organism>
<comment type="caution">
    <text evidence="2">The sequence shown here is derived from an EMBL/GenBank/DDBJ whole genome shotgun (WGS) entry which is preliminary data.</text>
</comment>
<sequence length="67" mass="7446">MDENIINDLNEELESVIEEGNSLLNDAELEEKLEELKTEAELLIRKHPITSVLAGAAVGYILAKLLK</sequence>
<keyword evidence="3" id="KW-1185">Reference proteome</keyword>
<evidence type="ECO:0000313" key="2">
    <source>
        <dbReference type="EMBL" id="MCG2588741.1"/>
    </source>
</evidence>
<keyword evidence="1" id="KW-0175">Coiled coil</keyword>
<reference evidence="2" key="1">
    <citation type="submission" date="2022-01" db="EMBL/GenBank/DDBJ databases">
        <authorList>
            <person name="Wang Y."/>
        </authorList>
    </citation>
    <scope>NUCLEOTIDE SEQUENCE</scope>
    <source>
        <strain evidence="2">WB101</strain>
    </source>
</reference>